<dbReference type="Proteomes" id="UP000186953">
    <property type="component" value="Unassembled WGS sequence"/>
</dbReference>
<dbReference type="EMBL" id="FTMA01000005">
    <property type="protein sequence ID" value="SIQ98292.1"/>
    <property type="molecule type" value="Genomic_DNA"/>
</dbReference>
<accession>A0A1N6X7F6</accession>
<name>A0A1N6X7F6_9FLAO</name>
<gene>
    <name evidence="2" type="ORF">SAMN05421797_10518</name>
</gene>
<organism evidence="2 3">
    <name type="scientific">Maribacter ulvicola</name>
    <dbReference type="NCBI Taxonomy" id="228959"/>
    <lineage>
        <taxon>Bacteria</taxon>
        <taxon>Pseudomonadati</taxon>
        <taxon>Bacteroidota</taxon>
        <taxon>Flavobacteriia</taxon>
        <taxon>Flavobacteriales</taxon>
        <taxon>Flavobacteriaceae</taxon>
        <taxon>Maribacter</taxon>
    </lineage>
</organism>
<evidence type="ECO:0000313" key="3">
    <source>
        <dbReference type="Proteomes" id="UP000186953"/>
    </source>
</evidence>
<proteinExistence type="predicted"/>
<evidence type="ECO:0000313" key="2">
    <source>
        <dbReference type="EMBL" id="SIQ98292.1"/>
    </source>
</evidence>
<keyword evidence="3" id="KW-1185">Reference proteome</keyword>
<feature type="region of interest" description="Disordered" evidence="1">
    <location>
        <begin position="1"/>
        <end position="20"/>
    </location>
</feature>
<dbReference type="STRING" id="228959.SAMN05421797_10518"/>
<evidence type="ECO:0000256" key="1">
    <source>
        <dbReference type="SAM" id="MobiDB-lite"/>
    </source>
</evidence>
<reference evidence="3" key="1">
    <citation type="submission" date="2017-01" db="EMBL/GenBank/DDBJ databases">
        <authorList>
            <person name="Varghese N."/>
            <person name="Submissions S."/>
        </authorList>
    </citation>
    <scope>NUCLEOTIDE SEQUENCE [LARGE SCALE GENOMIC DNA]</scope>
    <source>
        <strain evidence="3">DSM 15366</strain>
    </source>
</reference>
<protein>
    <submittedName>
        <fullName evidence="2">Uncharacterized protein</fullName>
    </submittedName>
</protein>
<dbReference type="AlphaFoldDB" id="A0A1N6X7F6"/>
<sequence>MGKCQNLNAEKGKGGISNKAGKDAYILIPPYSRQIIFDLKGSGIITKI</sequence>